<name>A0A2P2NKW9_RHIMU</name>
<reference evidence="1" key="1">
    <citation type="submission" date="2018-02" db="EMBL/GenBank/DDBJ databases">
        <title>Rhizophora mucronata_Transcriptome.</title>
        <authorList>
            <person name="Meera S.P."/>
            <person name="Sreeshan A."/>
            <person name="Augustine A."/>
        </authorList>
    </citation>
    <scope>NUCLEOTIDE SEQUENCE</scope>
    <source>
        <tissue evidence="1">Leaf</tissue>
    </source>
</reference>
<accession>A0A2P2NKW9</accession>
<dbReference type="EMBL" id="GGEC01062622">
    <property type="protein sequence ID" value="MBX43106.1"/>
    <property type="molecule type" value="Transcribed_RNA"/>
</dbReference>
<sequence length="42" mass="4866">MQHELLLNITTPFSAVNANTFSMLILSLIENDFLNLQNFLRQ</sequence>
<proteinExistence type="predicted"/>
<protein>
    <submittedName>
        <fullName evidence="1">Uncharacterized protein</fullName>
    </submittedName>
</protein>
<evidence type="ECO:0000313" key="1">
    <source>
        <dbReference type="EMBL" id="MBX43106.1"/>
    </source>
</evidence>
<organism evidence="1">
    <name type="scientific">Rhizophora mucronata</name>
    <name type="common">Asiatic mangrove</name>
    <dbReference type="NCBI Taxonomy" id="61149"/>
    <lineage>
        <taxon>Eukaryota</taxon>
        <taxon>Viridiplantae</taxon>
        <taxon>Streptophyta</taxon>
        <taxon>Embryophyta</taxon>
        <taxon>Tracheophyta</taxon>
        <taxon>Spermatophyta</taxon>
        <taxon>Magnoliopsida</taxon>
        <taxon>eudicotyledons</taxon>
        <taxon>Gunneridae</taxon>
        <taxon>Pentapetalae</taxon>
        <taxon>rosids</taxon>
        <taxon>fabids</taxon>
        <taxon>Malpighiales</taxon>
        <taxon>Rhizophoraceae</taxon>
        <taxon>Rhizophora</taxon>
    </lineage>
</organism>
<dbReference type="AlphaFoldDB" id="A0A2P2NKW9"/>